<keyword evidence="7 8" id="KW-0472">Membrane</keyword>
<dbReference type="SUPFAM" id="SSF103506">
    <property type="entry name" value="Mitochondrial carrier"/>
    <property type="match status" value="1"/>
</dbReference>
<dbReference type="GO" id="GO:0016020">
    <property type="term" value="C:membrane"/>
    <property type="evidence" value="ECO:0007669"/>
    <property type="project" value="UniProtKB-SubCell"/>
</dbReference>
<dbReference type="PANTHER" id="PTHR45667">
    <property type="entry name" value="S-ADENOSYLMETHIONINE MITOCHONDRIAL CARRIER PROTEIN"/>
    <property type="match status" value="1"/>
</dbReference>
<keyword evidence="11" id="KW-1185">Reference proteome</keyword>
<keyword evidence="4 8" id="KW-0812">Transmembrane</keyword>
<gene>
    <name evidence="10" type="ORF">Zmor_003898</name>
</gene>
<sequence length="258" mass="28162">MELNETPGFSLAKSFMVNYNNHIHSPNIDKAGAIAGFVVDASLYPLDTLKTRLQSSQGFINSGGFRQIYKGVSINIMGSAPSAALFFLTYEICKNLLAHEKKESGCLSSRKEALIHMGAACGGEVVAAFVHVPTELIKQNAQVVLFKRETLTFQARSSEQNIPLIVKTIINRFCATLLREVPFAITQFPLYEYFKSRLPSKLGKPLSSLESAACGSLAGAIAAVATNPLDVIKTRIMLGEVRLLSYIASVFTNFKVLH</sequence>
<evidence type="ECO:0000256" key="4">
    <source>
        <dbReference type="ARBA" id="ARBA00022692"/>
    </source>
</evidence>
<accession>A0AA38HN95</accession>
<evidence type="ECO:0008006" key="12">
    <source>
        <dbReference type="Google" id="ProtNLM"/>
    </source>
</evidence>
<evidence type="ECO:0000256" key="5">
    <source>
        <dbReference type="ARBA" id="ARBA00022737"/>
    </source>
</evidence>
<reference evidence="10" key="1">
    <citation type="journal article" date="2023" name="G3 (Bethesda)">
        <title>Whole genome assemblies of Zophobas morio and Tenebrio molitor.</title>
        <authorList>
            <person name="Kaur S."/>
            <person name="Stinson S.A."/>
            <person name="diCenzo G.C."/>
        </authorList>
    </citation>
    <scope>NUCLEOTIDE SEQUENCE</scope>
    <source>
        <strain evidence="10">QUZm001</strain>
    </source>
</reference>
<evidence type="ECO:0000256" key="3">
    <source>
        <dbReference type="ARBA" id="ARBA00022448"/>
    </source>
</evidence>
<dbReference type="Gene3D" id="1.50.40.10">
    <property type="entry name" value="Mitochondrial carrier domain"/>
    <property type="match status" value="1"/>
</dbReference>
<evidence type="ECO:0000313" key="11">
    <source>
        <dbReference type="Proteomes" id="UP001168821"/>
    </source>
</evidence>
<dbReference type="Proteomes" id="UP001168821">
    <property type="component" value="Unassembled WGS sequence"/>
</dbReference>
<dbReference type="EMBL" id="JALNTZ010001082">
    <property type="protein sequence ID" value="KAJ3628716.1"/>
    <property type="molecule type" value="Genomic_DNA"/>
</dbReference>
<keyword evidence="3 9" id="KW-0813">Transport</keyword>
<dbReference type="InterPro" id="IPR023395">
    <property type="entry name" value="MCP_dom_sf"/>
</dbReference>
<comment type="subcellular location">
    <subcellularLocation>
        <location evidence="1">Membrane</location>
        <topology evidence="1">Multi-pass membrane protein</topology>
    </subcellularLocation>
</comment>
<dbReference type="Pfam" id="PF00153">
    <property type="entry name" value="Mito_carr"/>
    <property type="match status" value="2"/>
</dbReference>
<evidence type="ECO:0000256" key="8">
    <source>
        <dbReference type="PROSITE-ProRule" id="PRU00282"/>
    </source>
</evidence>
<comment type="similarity">
    <text evidence="2 9">Belongs to the mitochondrial carrier (TC 2.A.29) family.</text>
</comment>
<evidence type="ECO:0000313" key="10">
    <source>
        <dbReference type="EMBL" id="KAJ3628716.1"/>
    </source>
</evidence>
<organism evidence="10 11">
    <name type="scientific">Zophobas morio</name>
    <dbReference type="NCBI Taxonomy" id="2755281"/>
    <lineage>
        <taxon>Eukaryota</taxon>
        <taxon>Metazoa</taxon>
        <taxon>Ecdysozoa</taxon>
        <taxon>Arthropoda</taxon>
        <taxon>Hexapoda</taxon>
        <taxon>Insecta</taxon>
        <taxon>Pterygota</taxon>
        <taxon>Neoptera</taxon>
        <taxon>Endopterygota</taxon>
        <taxon>Coleoptera</taxon>
        <taxon>Polyphaga</taxon>
        <taxon>Cucujiformia</taxon>
        <taxon>Tenebrionidae</taxon>
        <taxon>Zophobas</taxon>
    </lineage>
</organism>
<name>A0AA38HN95_9CUCU</name>
<evidence type="ECO:0000256" key="7">
    <source>
        <dbReference type="ARBA" id="ARBA00023136"/>
    </source>
</evidence>
<evidence type="ECO:0000256" key="2">
    <source>
        <dbReference type="ARBA" id="ARBA00006375"/>
    </source>
</evidence>
<keyword evidence="6" id="KW-1133">Transmembrane helix</keyword>
<comment type="caution">
    <text evidence="10">The sequence shown here is derived from an EMBL/GenBank/DDBJ whole genome shotgun (WGS) entry which is preliminary data.</text>
</comment>
<keyword evidence="5" id="KW-0677">Repeat</keyword>
<evidence type="ECO:0000256" key="6">
    <source>
        <dbReference type="ARBA" id="ARBA00022989"/>
    </source>
</evidence>
<feature type="repeat" description="Solcar" evidence="8">
    <location>
        <begin position="23"/>
        <end position="96"/>
    </location>
</feature>
<proteinExistence type="inferred from homology"/>
<protein>
    <recommendedName>
        <fullName evidence="12">S-adenosylmethionine mitochondrial carrier protein</fullName>
    </recommendedName>
</protein>
<evidence type="ECO:0000256" key="9">
    <source>
        <dbReference type="RuleBase" id="RU000488"/>
    </source>
</evidence>
<evidence type="ECO:0000256" key="1">
    <source>
        <dbReference type="ARBA" id="ARBA00004141"/>
    </source>
</evidence>
<dbReference type="PROSITE" id="PS50920">
    <property type="entry name" value="SOLCAR"/>
    <property type="match status" value="1"/>
</dbReference>
<dbReference type="InterPro" id="IPR018108">
    <property type="entry name" value="MCP_transmembrane"/>
</dbReference>
<dbReference type="AlphaFoldDB" id="A0AA38HN95"/>